<evidence type="ECO:0000313" key="2">
    <source>
        <dbReference type="EMBL" id="KAJ1203026.1"/>
    </source>
</evidence>
<proteinExistence type="predicted"/>
<gene>
    <name evidence="2" type="ORF">NDU88_006821</name>
</gene>
<accession>A0AAV7VQY4</accession>
<comment type="caution">
    <text evidence="2">The sequence shown here is derived from an EMBL/GenBank/DDBJ whole genome shotgun (WGS) entry which is preliminary data.</text>
</comment>
<feature type="compositionally biased region" description="Polar residues" evidence="1">
    <location>
        <begin position="64"/>
        <end position="78"/>
    </location>
</feature>
<feature type="region of interest" description="Disordered" evidence="1">
    <location>
        <begin position="1"/>
        <end position="78"/>
    </location>
</feature>
<feature type="compositionally biased region" description="Acidic residues" evidence="1">
    <location>
        <begin position="34"/>
        <end position="48"/>
    </location>
</feature>
<reference evidence="2" key="1">
    <citation type="journal article" date="2022" name="bioRxiv">
        <title>Sequencing and chromosome-scale assembly of the giantPleurodeles waltlgenome.</title>
        <authorList>
            <person name="Brown T."/>
            <person name="Elewa A."/>
            <person name="Iarovenko S."/>
            <person name="Subramanian E."/>
            <person name="Araus A.J."/>
            <person name="Petzold A."/>
            <person name="Susuki M."/>
            <person name="Suzuki K.-i.T."/>
            <person name="Hayashi T."/>
            <person name="Toyoda A."/>
            <person name="Oliveira C."/>
            <person name="Osipova E."/>
            <person name="Leigh N.D."/>
            <person name="Simon A."/>
            <person name="Yun M.H."/>
        </authorList>
    </citation>
    <scope>NUCLEOTIDE SEQUENCE</scope>
    <source>
        <strain evidence="2">20211129_DDA</strain>
        <tissue evidence="2">Liver</tissue>
    </source>
</reference>
<name>A0AAV7VQY4_PLEWA</name>
<keyword evidence="3" id="KW-1185">Reference proteome</keyword>
<dbReference type="EMBL" id="JANPWB010000003">
    <property type="protein sequence ID" value="KAJ1203026.1"/>
    <property type="molecule type" value="Genomic_DNA"/>
</dbReference>
<dbReference type="Proteomes" id="UP001066276">
    <property type="component" value="Chromosome 2_1"/>
</dbReference>
<evidence type="ECO:0000313" key="3">
    <source>
        <dbReference type="Proteomes" id="UP001066276"/>
    </source>
</evidence>
<organism evidence="2 3">
    <name type="scientific">Pleurodeles waltl</name>
    <name type="common">Iberian ribbed newt</name>
    <dbReference type="NCBI Taxonomy" id="8319"/>
    <lineage>
        <taxon>Eukaryota</taxon>
        <taxon>Metazoa</taxon>
        <taxon>Chordata</taxon>
        <taxon>Craniata</taxon>
        <taxon>Vertebrata</taxon>
        <taxon>Euteleostomi</taxon>
        <taxon>Amphibia</taxon>
        <taxon>Batrachia</taxon>
        <taxon>Caudata</taxon>
        <taxon>Salamandroidea</taxon>
        <taxon>Salamandridae</taxon>
        <taxon>Pleurodelinae</taxon>
        <taxon>Pleurodeles</taxon>
    </lineage>
</organism>
<sequence>MKGGWMPARNQDRSHWPNQATNLTGKAEWCLNEKDEDVQAPPMEEQEVEPMKEHPTPTAPLRGENSTSEVASSDSGETTIGALSQVICAPTAQDRV</sequence>
<dbReference type="AlphaFoldDB" id="A0AAV7VQY4"/>
<protein>
    <submittedName>
        <fullName evidence="2">Uncharacterized protein</fullName>
    </submittedName>
</protein>
<evidence type="ECO:0000256" key="1">
    <source>
        <dbReference type="SAM" id="MobiDB-lite"/>
    </source>
</evidence>